<sequence length="90" mass="10094">MNELSHAIDLANLELVIETLPVIPKGYMRLIKEEDDSYMMVIVQECFNVDPQAVMLKDWRAVIRAEAEQARAEGQPAIVSDMAKVYSVAA</sequence>
<proteinExistence type="predicted"/>
<protein>
    <submittedName>
        <fullName evidence="1">Uncharacterized protein</fullName>
    </submittedName>
</protein>
<accession>A0AAJ1BF85</accession>
<organism evidence="1 2">
    <name type="scientific">Shewanella zhuhaiensis</name>
    <dbReference type="NCBI Taxonomy" id="2919576"/>
    <lineage>
        <taxon>Bacteria</taxon>
        <taxon>Pseudomonadati</taxon>
        <taxon>Pseudomonadota</taxon>
        <taxon>Gammaproteobacteria</taxon>
        <taxon>Alteromonadales</taxon>
        <taxon>Shewanellaceae</taxon>
        <taxon>Shewanella</taxon>
    </lineage>
</organism>
<dbReference type="Proteomes" id="UP001297581">
    <property type="component" value="Unassembled WGS sequence"/>
</dbReference>
<dbReference type="EMBL" id="JAKUDL010000001">
    <property type="protein sequence ID" value="MCH4293663.1"/>
    <property type="molecule type" value="Genomic_DNA"/>
</dbReference>
<reference evidence="1 2" key="1">
    <citation type="submission" date="2022-02" db="EMBL/GenBank/DDBJ databases">
        <title>The genome sequence of Shewanella sp. 3B26.</title>
        <authorList>
            <person name="Du J."/>
        </authorList>
    </citation>
    <scope>NUCLEOTIDE SEQUENCE [LARGE SCALE GENOMIC DNA]</scope>
    <source>
        <strain evidence="1 2">3B26</strain>
    </source>
</reference>
<dbReference type="AlphaFoldDB" id="A0AAJ1BF85"/>
<keyword evidence="2" id="KW-1185">Reference proteome</keyword>
<evidence type="ECO:0000313" key="1">
    <source>
        <dbReference type="EMBL" id="MCH4293663.1"/>
    </source>
</evidence>
<name>A0AAJ1BF85_9GAMM</name>
<comment type="caution">
    <text evidence="1">The sequence shown here is derived from an EMBL/GenBank/DDBJ whole genome shotgun (WGS) entry which is preliminary data.</text>
</comment>
<gene>
    <name evidence="1" type="ORF">MJ923_05020</name>
</gene>
<dbReference type="RefSeq" id="WP_240590141.1">
    <property type="nucleotide sequence ID" value="NZ_JAKUDL010000001.1"/>
</dbReference>
<evidence type="ECO:0000313" key="2">
    <source>
        <dbReference type="Proteomes" id="UP001297581"/>
    </source>
</evidence>